<sequence>MDEHAASILKESDQMISRLQLLSVFFQEEVVYKIFLRSQVIHQLFADNPQLPIDKLELFHLQFTTSVIELLRKIKKSNEKNVTLIDDEIRLNREVIAKLNETLVNEQSFIAGKQRQALKINNSLRNLYEVLSDLTTDFPFVKNVSQFSARFAKDFYYTISSDQLAQLIDYDSGTVYANQYATIERKLMGLLCKYDFKTEFVYGLKSGTLIIEVYKFLDTGQYFLFYPARNLFLFCTPEELAGADFSGTSSEKVRMIQELAYKNDKLQSNAASVKTYIPAGIIRLLEENYAKIADIDFLNNLNNFDVQANILKSMLNTDML</sequence>
<dbReference type="Proteomes" id="UP000198850">
    <property type="component" value="Unassembled WGS sequence"/>
</dbReference>
<dbReference type="AlphaFoldDB" id="A0A1H4HGB4"/>
<dbReference type="OrthoDB" id="995060at2"/>
<evidence type="ECO:0000313" key="1">
    <source>
        <dbReference type="EMBL" id="SEB20112.1"/>
    </source>
</evidence>
<protein>
    <submittedName>
        <fullName evidence="1">Uncharacterized protein</fullName>
    </submittedName>
</protein>
<organism evidence="1 2">
    <name type="scientific">Pedobacter hartonius</name>
    <dbReference type="NCBI Taxonomy" id="425514"/>
    <lineage>
        <taxon>Bacteria</taxon>
        <taxon>Pseudomonadati</taxon>
        <taxon>Bacteroidota</taxon>
        <taxon>Sphingobacteriia</taxon>
        <taxon>Sphingobacteriales</taxon>
        <taxon>Sphingobacteriaceae</taxon>
        <taxon>Pedobacter</taxon>
    </lineage>
</organism>
<evidence type="ECO:0000313" key="2">
    <source>
        <dbReference type="Proteomes" id="UP000198850"/>
    </source>
</evidence>
<keyword evidence="2" id="KW-1185">Reference proteome</keyword>
<name>A0A1H4HGB4_9SPHI</name>
<reference evidence="1 2" key="1">
    <citation type="submission" date="2016-10" db="EMBL/GenBank/DDBJ databases">
        <authorList>
            <person name="de Groot N.N."/>
        </authorList>
    </citation>
    <scope>NUCLEOTIDE SEQUENCE [LARGE SCALE GENOMIC DNA]</scope>
    <source>
        <strain evidence="1 2">DSM 19033</strain>
    </source>
</reference>
<dbReference type="EMBL" id="FNRA01000016">
    <property type="protein sequence ID" value="SEB20112.1"/>
    <property type="molecule type" value="Genomic_DNA"/>
</dbReference>
<accession>A0A1H4HGB4</accession>
<dbReference type="STRING" id="425514.SAMN05443550_11643"/>
<proteinExistence type="predicted"/>
<gene>
    <name evidence="1" type="ORF">SAMN05443550_11643</name>
</gene>
<dbReference type="RefSeq" id="WP_090559886.1">
    <property type="nucleotide sequence ID" value="NZ_FNRA01000016.1"/>
</dbReference>